<organism evidence="14 15">
    <name type="scientific">Durio zibethinus</name>
    <name type="common">Durian</name>
    <dbReference type="NCBI Taxonomy" id="66656"/>
    <lineage>
        <taxon>Eukaryota</taxon>
        <taxon>Viridiplantae</taxon>
        <taxon>Streptophyta</taxon>
        <taxon>Embryophyta</taxon>
        <taxon>Tracheophyta</taxon>
        <taxon>Spermatophyta</taxon>
        <taxon>Magnoliopsida</taxon>
        <taxon>eudicotyledons</taxon>
        <taxon>Gunneridae</taxon>
        <taxon>Pentapetalae</taxon>
        <taxon>rosids</taxon>
        <taxon>malvids</taxon>
        <taxon>Malvales</taxon>
        <taxon>Malvaceae</taxon>
        <taxon>Helicteroideae</taxon>
        <taxon>Durio</taxon>
    </lineage>
</organism>
<proteinExistence type="inferred from homology"/>
<dbReference type="FunFam" id="3.80.10.10:FF:000213">
    <property type="entry name" value="Tyrosine-sulfated glycopeptide receptor 1"/>
    <property type="match status" value="1"/>
</dbReference>
<dbReference type="PRINTS" id="PR00019">
    <property type="entry name" value="LEURICHRPT"/>
</dbReference>
<reference evidence="15" key="1">
    <citation type="submission" date="2025-08" db="UniProtKB">
        <authorList>
            <consortium name="RefSeq"/>
        </authorList>
    </citation>
    <scope>IDENTIFICATION</scope>
    <source>
        <tissue evidence="15">Fruit stalk</tissue>
    </source>
</reference>
<dbReference type="InterPro" id="IPR001611">
    <property type="entry name" value="Leu-rich_rpt"/>
</dbReference>
<evidence type="ECO:0000256" key="2">
    <source>
        <dbReference type="ARBA" id="ARBA00009592"/>
    </source>
</evidence>
<keyword evidence="4" id="KW-0433">Leucine-rich repeat</keyword>
<feature type="domain" description="Disease resistance R13L4/SHOC-2-like LRR" evidence="13">
    <location>
        <begin position="392"/>
        <end position="593"/>
    </location>
</feature>
<name>A0A6P5XJB1_DURZI</name>
<comment type="subcellular location">
    <subcellularLocation>
        <location evidence="1">Cell membrane</location>
        <topology evidence="1">Single-pass type I membrane protein</topology>
    </subcellularLocation>
</comment>
<dbReference type="Pfam" id="PF08263">
    <property type="entry name" value="LRRNT_2"/>
    <property type="match status" value="1"/>
</dbReference>
<dbReference type="InterPro" id="IPR003591">
    <property type="entry name" value="Leu-rich_rpt_typical-subtyp"/>
</dbReference>
<sequence length="1122" mass="125347">MPIAFNQLQYHFYRKFPNRIESRNFDMKKSIEMVCRLLQLKAPRRKFKLQCLLFPSPTVEGVNKCKIRYNFTGNDLPIIVAFIDSFDEIYKKRAKQVGGCQLYFVSEGGECKLFSKLIGKWKPINNMNETLDVPCLLFFFFLCLLTRTASSIRTACHDSERSALLQFKQSFLIRESASTKPSAYVKVQQWKPDEKGKGDCCAWDGVECNYNTGYVIGLDLSSSFLYGSIDSNSSLFHLLHLRRLNLSDNNFNASKIPSGISNLSRLSLLDLSSSAFSGQIPSQVLKISKLVVLDLSWNDLELRSPGPRNLVEKLTNLKELHLSGVNISSTVPQILGNLSSLVSLSLEDCSLHGELPATIFQLPNLQVLDLQNNPYLTGKFPGFNRSSLVEVLMLANTSFSGELPESIGNLNFLSHLDIRTCNFSGQLPSSIGELTKLKHMDIYVNHFSGPIPSSLANLTQLTYLSLSSNNFSPGTLSWLGNQTKLTVLGLVRANLYGKIPPSLGNLTQLTLLSFAYNQLTGQFPSWLENLGQLTYLSLAANQLMSPIPFWLGNLTQLTILDLGQNKLQGEIPQSIFNLGNLRTLYLHANQLNGTLRFESFLNLGNLIELQLSGNYLSLLTNITINRTVSKFRNLGLAFCNLPEFPDFLREQDKLEILELSGNKIHGQIPKWVWEMSKESLSYLGLSSNFLTGFDQPISSMTNLRMLNLYSNNLQGSIPIPPPSIFSYSISNNSLTGEFSPLLCNLSSLAFLDLSSNNISGMLPQCLANLSVSLLVLDLRNNSFFGSIPQLCMKGSQLRMIDFNQNQFQGQLPRSLANCDMLETLNMGNNQLNDTFPFWLGKLPGLRILILRRNQFHGTMEEQTENVEFPRLQIIDLSFNRFTGNLMPQQFQNWINMKVVDAGNLSYLQASSDLQTQTYNWDNYFTYSVTISSKGTETDYEKIQEFLVAIDFSSNSFEGCIPENIGNLKALRLLNLSNNVLSCRIPPSLGNLSNLESLDLSHNNLSGEIPMELLQLTFLGFLNVSQNNLTGQIPQGNQFATFESNSFGSNPGLCGKPLSKTCTSFQVSPPPLSSEEDRSREPSLEFDWKIILMGYGGGLVNGLAIGHIYAPNIKECIIESALL</sequence>
<dbReference type="SMART" id="SM00369">
    <property type="entry name" value="LRR_TYP"/>
    <property type="match status" value="13"/>
</dbReference>
<keyword evidence="7" id="KW-0677">Repeat</keyword>
<dbReference type="InterPro" id="IPR032675">
    <property type="entry name" value="LRR_dom_sf"/>
</dbReference>
<dbReference type="SMART" id="SM00365">
    <property type="entry name" value="LRR_SD22"/>
    <property type="match status" value="6"/>
</dbReference>
<dbReference type="GeneID" id="111283589"/>
<accession>A0A6P5XJB1</accession>
<dbReference type="Pfam" id="PF23598">
    <property type="entry name" value="LRR_14"/>
    <property type="match status" value="2"/>
</dbReference>
<keyword evidence="8" id="KW-1133">Transmembrane helix</keyword>
<dbReference type="Gene3D" id="3.80.10.10">
    <property type="entry name" value="Ribonuclease Inhibitor"/>
    <property type="match status" value="7"/>
</dbReference>
<dbReference type="InterPro" id="IPR013210">
    <property type="entry name" value="LRR_N_plant-typ"/>
</dbReference>
<evidence type="ECO:0000313" key="14">
    <source>
        <dbReference type="Proteomes" id="UP000515121"/>
    </source>
</evidence>
<dbReference type="InterPro" id="IPR055414">
    <property type="entry name" value="LRR_R13L4/SHOC2-like"/>
</dbReference>
<dbReference type="SUPFAM" id="SSF52058">
    <property type="entry name" value="L domain-like"/>
    <property type="match status" value="2"/>
</dbReference>
<dbReference type="FunFam" id="3.80.10.10:FF:000041">
    <property type="entry name" value="LRR receptor-like serine/threonine-protein kinase ERECTA"/>
    <property type="match status" value="1"/>
</dbReference>
<keyword evidence="5" id="KW-0812">Transmembrane</keyword>
<keyword evidence="3" id="KW-1003">Cell membrane</keyword>
<dbReference type="GO" id="GO:0005886">
    <property type="term" value="C:plasma membrane"/>
    <property type="evidence" value="ECO:0007669"/>
    <property type="project" value="UniProtKB-SubCell"/>
</dbReference>
<evidence type="ECO:0000256" key="5">
    <source>
        <dbReference type="ARBA" id="ARBA00022692"/>
    </source>
</evidence>
<evidence type="ECO:0000256" key="4">
    <source>
        <dbReference type="ARBA" id="ARBA00022614"/>
    </source>
</evidence>
<evidence type="ECO:0000256" key="10">
    <source>
        <dbReference type="ARBA" id="ARBA00023170"/>
    </source>
</evidence>
<dbReference type="InterPro" id="IPR046956">
    <property type="entry name" value="RLP23-like"/>
</dbReference>
<keyword evidence="10" id="KW-0675">Receptor</keyword>
<evidence type="ECO:0000256" key="3">
    <source>
        <dbReference type="ARBA" id="ARBA00022475"/>
    </source>
</evidence>
<keyword evidence="9" id="KW-0472">Membrane</keyword>
<evidence type="ECO:0000256" key="1">
    <source>
        <dbReference type="ARBA" id="ARBA00004251"/>
    </source>
</evidence>
<dbReference type="FunFam" id="3.80.10.10:FF:000095">
    <property type="entry name" value="LRR receptor-like serine/threonine-protein kinase GSO1"/>
    <property type="match status" value="1"/>
</dbReference>
<dbReference type="PANTHER" id="PTHR48061:SF12">
    <property type="entry name" value="DISEASE RESISTANCE LIKE PROTEIN"/>
    <property type="match status" value="1"/>
</dbReference>
<keyword evidence="6" id="KW-0732">Signal</keyword>
<evidence type="ECO:0000256" key="6">
    <source>
        <dbReference type="ARBA" id="ARBA00022729"/>
    </source>
</evidence>
<evidence type="ECO:0000313" key="15">
    <source>
        <dbReference type="RefSeq" id="XP_022727892.1"/>
    </source>
</evidence>
<evidence type="ECO:0000256" key="11">
    <source>
        <dbReference type="ARBA" id="ARBA00023180"/>
    </source>
</evidence>
<dbReference type="PROSITE" id="PS51450">
    <property type="entry name" value="LRR"/>
    <property type="match status" value="1"/>
</dbReference>
<dbReference type="KEGG" id="dzi:111283589"/>
<gene>
    <name evidence="15" type="primary">LOC111283589</name>
</gene>
<evidence type="ECO:0000259" key="13">
    <source>
        <dbReference type="Pfam" id="PF23598"/>
    </source>
</evidence>
<feature type="domain" description="Disease resistance R13L4/SHOC-2-like LRR" evidence="13">
    <location>
        <begin position="233"/>
        <end position="342"/>
    </location>
</feature>
<dbReference type="RefSeq" id="XP_022727892.1">
    <property type="nucleotide sequence ID" value="XM_022872157.1"/>
</dbReference>
<evidence type="ECO:0000256" key="7">
    <source>
        <dbReference type="ARBA" id="ARBA00022737"/>
    </source>
</evidence>
<keyword evidence="14" id="KW-1185">Reference proteome</keyword>
<feature type="domain" description="Leucine-rich repeat-containing N-terminal plant-type" evidence="12">
    <location>
        <begin position="157"/>
        <end position="209"/>
    </location>
</feature>
<comment type="similarity">
    <text evidence="2">Belongs to the RLP family.</text>
</comment>
<dbReference type="PANTHER" id="PTHR48061">
    <property type="entry name" value="LEUCINE-RICH REPEAT RECEPTOR PROTEIN KINASE EMS1-LIKE-RELATED"/>
    <property type="match status" value="1"/>
</dbReference>
<dbReference type="AlphaFoldDB" id="A0A6P5XJB1"/>
<evidence type="ECO:0000256" key="8">
    <source>
        <dbReference type="ARBA" id="ARBA00022989"/>
    </source>
</evidence>
<dbReference type="Pfam" id="PF00560">
    <property type="entry name" value="LRR_1"/>
    <property type="match status" value="5"/>
</dbReference>
<dbReference type="SUPFAM" id="SSF52047">
    <property type="entry name" value="RNI-like"/>
    <property type="match status" value="1"/>
</dbReference>
<dbReference type="OrthoDB" id="442066at2759"/>
<protein>
    <submittedName>
        <fullName evidence="15">Receptor-like protein 12</fullName>
    </submittedName>
</protein>
<dbReference type="Proteomes" id="UP000515121">
    <property type="component" value="Unplaced"/>
</dbReference>
<keyword evidence="11" id="KW-0325">Glycoprotein</keyword>
<evidence type="ECO:0000256" key="9">
    <source>
        <dbReference type="ARBA" id="ARBA00023136"/>
    </source>
</evidence>
<evidence type="ECO:0000259" key="12">
    <source>
        <dbReference type="Pfam" id="PF08263"/>
    </source>
</evidence>